<proteinExistence type="predicted"/>
<sequence>MAIYRPNRNIEASMIDFLDTELKAQWSNIKVEKTFARIYGIALPSVCVRVGTTSYDKVEIGSETIKRNPQVLIDIFCKGDGLKLDIIDYIISKIKSGMPYYEYVVVNGAVQSKTENGRIRMLDMDVTHIDFGVDKNNLDVHDRYRALITCSISLGKIE</sequence>
<evidence type="ECO:0000313" key="1">
    <source>
        <dbReference type="EMBL" id="KKL59180.1"/>
    </source>
</evidence>
<organism evidence="1">
    <name type="scientific">marine sediment metagenome</name>
    <dbReference type="NCBI Taxonomy" id="412755"/>
    <lineage>
        <taxon>unclassified sequences</taxon>
        <taxon>metagenomes</taxon>
        <taxon>ecological metagenomes</taxon>
    </lineage>
</organism>
<dbReference type="EMBL" id="LAZR01029579">
    <property type="protein sequence ID" value="KKL59180.1"/>
    <property type="molecule type" value="Genomic_DNA"/>
</dbReference>
<comment type="caution">
    <text evidence="1">The sequence shown here is derived from an EMBL/GenBank/DDBJ whole genome shotgun (WGS) entry which is preliminary data.</text>
</comment>
<gene>
    <name evidence="1" type="ORF">LCGC14_2217930</name>
</gene>
<dbReference type="AlphaFoldDB" id="A0A0F9FPE8"/>
<accession>A0A0F9FPE8</accession>
<name>A0A0F9FPE8_9ZZZZ</name>
<reference evidence="1" key="1">
    <citation type="journal article" date="2015" name="Nature">
        <title>Complex archaea that bridge the gap between prokaryotes and eukaryotes.</title>
        <authorList>
            <person name="Spang A."/>
            <person name="Saw J.H."/>
            <person name="Jorgensen S.L."/>
            <person name="Zaremba-Niedzwiedzka K."/>
            <person name="Martijn J."/>
            <person name="Lind A.E."/>
            <person name="van Eijk R."/>
            <person name="Schleper C."/>
            <person name="Guy L."/>
            <person name="Ettema T.J."/>
        </authorList>
    </citation>
    <scope>NUCLEOTIDE SEQUENCE</scope>
</reference>
<protein>
    <submittedName>
        <fullName evidence="1">Uncharacterized protein</fullName>
    </submittedName>
</protein>